<comment type="similarity">
    <text evidence="1">Belongs to the PrpF family.</text>
</comment>
<dbReference type="EMBL" id="JACCEW010000002">
    <property type="protein sequence ID" value="NYT36406.1"/>
    <property type="molecule type" value="Genomic_DNA"/>
</dbReference>
<dbReference type="PANTHER" id="PTHR43709:SF2">
    <property type="entry name" value="DUF453 DOMAIN PROTEIN (AFU_ORTHOLOGUE AFUA_6G00360)"/>
    <property type="match status" value="1"/>
</dbReference>
<dbReference type="SUPFAM" id="SSF54506">
    <property type="entry name" value="Diaminopimelate epimerase-like"/>
    <property type="match status" value="2"/>
</dbReference>
<dbReference type="InterPro" id="IPR007400">
    <property type="entry name" value="PrpF-like"/>
</dbReference>
<sequence length="384" mass="40438">MNARHSTPFVLMRGGTSKGIFFHEKDVPQDRSVLVPFLLDIFGSPDRRQINGMGGADKLTSKAAIIGAPIKSNTDVTYLFGQVGIIAPEVDFNLNCGNLTAAVGVFALEEGLVQGADSSALVRVHNLNTDRVIHVHVPMSGGVPVEAGDFSIGGVPGTGAPIGLDFSRAAGAITGELLPLGGVMTHLSVPGYGSIDVSVVDCANLVVFVAADTIGMVGTETPEQIDQNDDLKKKLNAIRAEVAARVGLSQYWHSRTAPSTPMCVVVQRPSTYQPFTGGDPIHATSIDLTCRQFSTGATSKAMAATVTACTGVACRISGSVANQYVGQHTSADSMLRLGHPSGIIEVESKLIPDESRILIDSAMIWRTARRIADGRVYTRVDGAR</sequence>
<evidence type="ECO:0000313" key="3">
    <source>
        <dbReference type="EMBL" id="NYT36406.1"/>
    </source>
</evidence>
<dbReference type="AlphaFoldDB" id="A0A853FED3"/>
<protein>
    <submittedName>
        <fullName evidence="3">3-methylitaconate isomerase</fullName>
    </submittedName>
</protein>
<proteinExistence type="inferred from homology"/>
<comment type="caution">
    <text evidence="3">The sequence shown here is derived from an EMBL/GenBank/DDBJ whole genome shotgun (WGS) entry which is preliminary data.</text>
</comment>
<dbReference type="GO" id="GO:0016853">
    <property type="term" value="F:isomerase activity"/>
    <property type="evidence" value="ECO:0007669"/>
    <property type="project" value="UniProtKB-KW"/>
</dbReference>
<dbReference type="Pfam" id="PF04303">
    <property type="entry name" value="PrpF"/>
    <property type="match status" value="1"/>
</dbReference>
<keyword evidence="2 3" id="KW-0413">Isomerase</keyword>
<dbReference type="RefSeq" id="WP_129968387.1">
    <property type="nucleotide sequence ID" value="NZ_JACCEW010000002.1"/>
</dbReference>
<evidence type="ECO:0000313" key="4">
    <source>
        <dbReference type="Proteomes" id="UP000580517"/>
    </source>
</evidence>
<reference evidence="3 4" key="1">
    <citation type="submission" date="2020-07" db="EMBL/GenBank/DDBJ databases">
        <title>Taxonomic revisions and descriptions of new bacterial species based on genomic comparisons in the high-G+C-content subgroup of the family Alcaligenaceae.</title>
        <authorList>
            <person name="Szabo A."/>
            <person name="Felfoldi T."/>
        </authorList>
    </citation>
    <scope>NUCLEOTIDE SEQUENCE [LARGE SCALE GENOMIC DNA]</scope>
    <source>
        <strain evidence="3 4">DSM 25264</strain>
    </source>
</reference>
<dbReference type="PANTHER" id="PTHR43709">
    <property type="entry name" value="ACONITATE ISOMERASE-RELATED"/>
    <property type="match status" value="1"/>
</dbReference>
<dbReference type="OrthoDB" id="9779763at2"/>
<keyword evidence="4" id="KW-1185">Reference proteome</keyword>
<dbReference type="Gene3D" id="3.10.310.10">
    <property type="entry name" value="Diaminopimelate Epimerase, Chain A, domain 1"/>
    <property type="match status" value="2"/>
</dbReference>
<accession>A0A853FED3</accession>
<gene>
    <name evidence="3" type="ORF">H0A68_05940</name>
</gene>
<dbReference type="Proteomes" id="UP000580517">
    <property type="component" value="Unassembled WGS sequence"/>
</dbReference>
<name>A0A853FED3_9BURK</name>
<evidence type="ECO:0000256" key="2">
    <source>
        <dbReference type="ARBA" id="ARBA00023235"/>
    </source>
</evidence>
<organism evidence="3 4">
    <name type="scientific">Allopusillimonas soli</name>
    <dbReference type="NCBI Taxonomy" id="659016"/>
    <lineage>
        <taxon>Bacteria</taxon>
        <taxon>Pseudomonadati</taxon>
        <taxon>Pseudomonadota</taxon>
        <taxon>Betaproteobacteria</taxon>
        <taxon>Burkholderiales</taxon>
        <taxon>Alcaligenaceae</taxon>
        <taxon>Allopusillimonas</taxon>
    </lineage>
</organism>
<evidence type="ECO:0000256" key="1">
    <source>
        <dbReference type="ARBA" id="ARBA00007673"/>
    </source>
</evidence>